<dbReference type="InterPro" id="IPR011032">
    <property type="entry name" value="GroES-like_sf"/>
</dbReference>
<dbReference type="PANTHER" id="PTHR11695:SF294">
    <property type="entry name" value="RETICULON-4-INTERACTING PROTEIN 1, MITOCHONDRIAL"/>
    <property type="match status" value="1"/>
</dbReference>
<dbReference type="InterPro" id="IPR050700">
    <property type="entry name" value="YIM1/Zinc_Alcohol_DH_Fams"/>
</dbReference>
<dbReference type="SUPFAM" id="SSF50129">
    <property type="entry name" value="GroES-like"/>
    <property type="match status" value="1"/>
</dbReference>
<dbReference type="CDD" id="cd05289">
    <property type="entry name" value="MDR_like_2"/>
    <property type="match status" value="1"/>
</dbReference>
<dbReference type="GO" id="GO:0008270">
    <property type="term" value="F:zinc ion binding"/>
    <property type="evidence" value="ECO:0007669"/>
    <property type="project" value="InterPro"/>
</dbReference>
<proteinExistence type="predicted"/>
<dbReference type="Pfam" id="PF08240">
    <property type="entry name" value="ADH_N"/>
    <property type="match status" value="1"/>
</dbReference>
<organism evidence="3 4">
    <name type="scientific">Hymenobacter sedentarius</name>
    <dbReference type="NCBI Taxonomy" id="1411621"/>
    <lineage>
        <taxon>Bacteria</taxon>
        <taxon>Pseudomonadati</taxon>
        <taxon>Bacteroidota</taxon>
        <taxon>Cytophagia</taxon>
        <taxon>Cytophagales</taxon>
        <taxon>Hymenobacteraceae</taxon>
        <taxon>Hymenobacter</taxon>
    </lineage>
</organism>
<dbReference type="GO" id="GO:0016491">
    <property type="term" value="F:oxidoreductase activity"/>
    <property type="evidence" value="ECO:0007669"/>
    <property type="project" value="UniProtKB-KW"/>
</dbReference>
<dbReference type="InterPro" id="IPR013154">
    <property type="entry name" value="ADH-like_N"/>
</dbReference>
<dbReference type="Gene3D" id="3.40.50.720">
    <property type="entry name" value="NAD(P)-binding Rossmann-like Domain"/>
    <property type="match status" value="1"/>
</dbReference>
<sequence>MKAAFFTEFGGADKIQVGTLDVPAVGEGEVLVRVKAAGVNPVDSAIRAGYLQQALPHVFPIIPGWDVAGVVEERGHSARRFAVGDEVYAYARRPTVQHGTFAEYIVLPESYLAQRPHSLSWEQAGGIPLAGLTAYQSLFDAGNLQAGQTVLILGASGGVGSFAIQLAKDKGATVVAVASEKNFAYMKELGADFTVDYKQGNVGEAVKAIVPAGVELIYDCISGETLTQSLSALKAGGTLVSILHNGQGLDPHINFRYVFVEPNAMQLEALQQLADAGKLKVQVSKTFPLDETAEALNEIDSHHTTGKIVIVP</sequence>
<dbReference type="PROSITE" id="PS01162">
    <property type="entry name" value="QOR_ZETA_CRYSTAL"/>
    <property type="match status" value="1"/>
</dbReference>
<keyword evidence="1" id="KW-0560">Oxidoreductase</keyword>
<feature type="domain" description="Enoyl reductase (ER)" evidence="2">
    <location>
        <begin position="10"/>
        <end position="310"/>
    </location>
</feature>
<dbReference type="InterPro" id="IPR002364">
    <property type="entry name" value="Quin_OxRdtase/zeta-crystal_CS"/>
</dbReference>
<dbReference type="Pfam" id="PF13602">
    <property type="entry name" value="ADH_zinc_N_2"/>
    <property type="match status" value="1"/>
</dbReference>
<evidence type="ECO:0000259" key="2">
    <source>
        <dbReference type="SMART" id="SM00829"/>
    </source>
</evidence>
<dbReference type="PANTHER" id="PTHR11695">
    <property type="entry name" value="ALCOHOL DEHYDROGENASE RELATED"/>
    <property type="match status" value="1"/>
</dbReference>
<dbReference type="InterPro" id="IPR036291">
    <property type="entry name" value="NAD(P)-bd_dom_sf"/>
</dbReference>
<dbReference type="EMBL" id="CP013909">
    <property type="protein sequence ID" value="ALW84832.1"/>
    <property type="molecule type" value="Genomic_DNA"/>
</dbReference>
<dbReference type="InterPro" id="IPR020843">
    <property type="entry name" value="ER"/>
</dbReference>
<name>A0A0U4AMM4_9BACT</name>
<dbReference type="SMART" id="SM00829">
    <property type="entry name" value="PKS_ER"/>
    <property type="match status" value="1"/>
</dbReference>
<reference evidence="3 4" key="1">
    <citation type="submission" date="2015-12" db="EMBL/GenBank/DDBJ databases">
        <authorList>
            <person name="Shamseldin A."/>
            <person name="Moawad H."/>
            <person name="Abd El-Rahim W.M."/>
            <person name="Sadowsky M.J."/>
        </authorList>
    </citation>
    <scope>NUCLEOTIDE SEQUENCE [LARGE SCALE GENOMIC DNA]</scope>
    <source>
        <strain evidence="3 4">DG5B</strain>
    </source>
</reference>
<evidence type="ECO:0000256" key="1">
    <source>
        <dbReference type="ARBA" id="ARBA00023002"/>
    </source>
</evidence>
<gene>
    <name evidence="3" type="ORF">AUC43_06860</name>
</gene>
<dbReference type="Gene3D" id="3.90.180.10">
    <property type="entry name" value="Medium-chain alcohol dehydrogenases, catalytic domain"/>
    <property type="match status" value="1"/>
</dbReference>
<protein>
    <submittedName>
        <fullName evidence="3">Zinc-binding oxidoreductase</fullName>
    </submittedName>
</protein>
<evidence type="ECO:0000313" key="4">
    <source>
        <dbReference type="Proteomes" id="UP000059542"/>
    </source>
</evidence>
<dbReference type="SUPFAM" id="SSF51735">
    <property type="entry name" value="NAD(P)-binding Rossmann-fold domains"/>
    <property type="match status" value="1"/>
</dbReference>
<dbReference type="AlphaFoldDB" id="A0A0U4AMM4"/>
<evidence type="ECO:0000313" key="3">
    <source>
        <dbReference type="EMBL" id="ALW84832.1"/>
    </source>
</evidence>
<dbReference type="KEGG" id="hyg:AUC43_06860"/>
<keyword evidence="4" id="KW-1185">Reference proteome</keyword>
<dbReference type="Proteomes" id="UP000059542">
    <property type="component" value="Chromosome"/>
</dbReference>
<accession>A0A0U4AMM4</accession>